<dbReference type="AlphaFoldDB" id="A0A401QA74"/>
<dbReference type="EMBL" id="BFAA01024661">
    <property type="protein sequence ID" value="GCB82272.1"/>
    <property type="molecule type" value="Genomic_DNA"/>
</dbReference>
<dbReference type="OrthoDB" id="10387726at2759"/>
<feature type="region of interest" description="Disordered" evidence="1">
    <location>
        <begin position="470"/>
        <end position="516"/>
    </location>
</feature>
<feature type="region of interest" description="Disordered" evidence="1">
    <location>
        <begin position="43"/>
        <end position="71"/>
    </location>
</feature>
<feature type="compositionally biased region" description="Basic and acidic residues" evidence="1">
    <location>
        <begin position="507"/>
        <end position="516"/>
    </location>
</feature>
<feature type="compositionally biased region" description="Low complexity" evidence="1">
    <location>
        <begin position="339"/>
        <end position="353"/>
    </location>
</feature>
<evidence type="ECO:0000313" key="2">
    <source>
        <dbReference type="EMBL" id="GCB82272.1"/>
    </source>
</evidence>
<keyword evidence="3" id="KW-1185">Reference proteome</keyword>
<reference evidence="2 3" key="1">
    <citation type="journal article" date="2018" name="Nat. Ecol. Evol.">
        <title>Shark genomes provide insights into elasmobranch evolution and the origin of vertebrates.</title>
        <authorList>
            <person name="Hara Y"/>
            <person name="Yamaguchi K"/>
            <person name="Onimaru K"/>
            <person name="Kadota M"/>
            <person name="Koyanagi M"/>
            <person name="Keeley SD"/>
            <person name="Tatsumi K"/>
            <person name="Tanaka K"/>
            <person name="Motone F"/>
            <person name="Kageyama Y"/>
            <person name="Nozu R"/>
            <person name="Adachi N"/>
            <person name="Nishimura O"/>
            <person name="Nakagawa R"/>
            <person name="Tanegashima C"/>
            <person name="Kiyatake I"/>
            <person name="Matsumoto R"/>
            <person name="Murakumo K"/>
            <person name="Nishida K"/>
            <person name="Terakita A"/>
            <person name="Kuratani S"/>
            <person name="Sato K"/>
            <person name="Hyodo S Kuraku.S."/>
        </authorList>
    </citation>
    <scope>NUCLEOTIDE SEQUENCE [LARGE SCALE GENOMIC DNA]</scope>
</reference>
<protein>
    <submittedName>
        <fullName evidence="2">Uncharacterized protein</fullName>
    </submittedName>
</protein>
<dbReference type="OMA" id="NDPRHTH"/>
<sequence>MENTTSDEIESIMSLAQEIVATQQSSGTKDRASDSVCDFQAMETPVAEKAGGKRGSTGSCKDQEWRPETEPIAPDELELCCILDQRSDMEPTASHLRLRCFIAGSSKPWSDGGPQPASTCSSAGQRPLSAEPPSGPASAHLLPEQPPCGCVSEMYRAAESIWEAELSVLSHTDDYSSASGMPLEVSVTDLGLDCLTAAFSESPPLSPQLSLQWQTAAQRPSSRPPLLATEPQQTGLYGNTCSMLSPMPISVPCQSLEPIRKSSVGPSQHPSPGHSPSLGPSQSTGSGSRQVTASSQSPRSSRSPSLGPSQSSGPNHSPSPSTGPSQNPLLSHWPSPGHSQSLQPSLGPSLPLSHASQPSLGYVPGPSQMLNSRVSLGSQSSTSPSVHFPQPANSPQTSNVVLSQQTESLTGTSWSPAQSVLTTHSLQLGHTSEQENDPRHTHSDGSSMFYMSSDVATSRTIESFPLGKQSDFYRYRSPGNQQGGRERSIDSRLQASHILGTQARPRNGKDDDRRLDHTYYGNVDMEYLYPSEEKS</sequence>
<feature type="region of interest" description="Disordered" evidence="1">
    <location>
        <begin position="108"/>
        <end position="139"/>
    </location>
</feature>
<evidence type="ECO:0000313" key="3">
    <source>
        <dbReference type="Proteomes" id="UP000288216"/>
    </source>
</evidence>
<feature type="compositionally biased region" description="Polar residues" evidence="1">
    <location>
        <begin position="284"/>
        <end position="293"/>
    </location>
</feature>
<feature type="compositionally biased region" description="Polar residues" evidence="1">
    <location>
        <begin position="315"/>
        <end position="329"/>
    </location>
</feature>
<proteinExistence type="predicted"/>
<feature type="region of interest" description="Disordered" evidence="1">
    <location>
        <begin position="210"/>
        <end position="234"/>
    </location>
</feature>
<feature type="compositionally biased region" description="Basic and acidic residues" evidence="1">
    <location>
        <begin position="432"/>
        <end position="443"/>
    </location>
</feature>
<dbReference type="Proteomes" id="UP000288216">
    <property type="component" value="Unassembled WGS sequence"/>
</dbReference>
<feature type="compositionally biased region" description="Low complexity" evidence="1">
    <location>
        <begin position="294"/>
        <end position="314"/>
    </location>
</feature>
<gene>
    <name evidence="2" type="ORF">scyTo_0022886</name>
</gene>
<feature type="region of interest" description="Disordered" evidence="1">
    <location>
        <begin position="259"/>
        <end position="417"/>
    </location>
</feature>
<name>A0A401QA74_SCYTO</name>
<feature type="compositionally biased region" description="Low complexity" evidence="1">
    <location>
        <begin position="262"/>
        <end position="283"/>
    </location>
</feature>
<feature type="compositionally biased region" description="Polar residues" evidence="1">
    <location>
        <begin position="368"/>
        <end position="417"/>
    </location>
</feature>
<comment type="caution">
    <text evidence="2">The sequence shown here is derived from an EMBL/GenBank/DDBJ whole genome shotgun (WGS) entry which is preliminary data.</text>
</comment>
<organism evidence="2 3">
    <name type="scientific">Scyliorhinus torazame</name>
    <name type="common">Cloudy catshark</name>
    <name type="synonym">Catulus torazame</name>
    <dbReference type="NCBI Taxonomy" id="75743"/>
    <lineage>
        <taxon>Eukaryota</taxon>
        <taxon>Metazoa</taxon>
        <taxon>Chordata</taxon>
        <taxon>Craniata</taxon>
        <taxon>Vertebrata</taxon>
        <taxon>Chondrichthyes</taxon>
        <taxon>Elasmobranchii</taxon>
        <taxon>Galeomorphii</taxon>
        <taxon>Galeoidea</taxon>
        <taxon>Carcharhiniformes</taxon>
        <taxon>Scyliorhinidae</taxon>
        <taxon>Scyliorhinus</taxon>
    </lineage>
</organism>
<evidence type="ECO:0000256" key="1">
    <source>
        <dbReference type="SAM" id="MobiDB-lite"/>
    </source>
</evidence>
<accession>A0A401QA74</accession>
<feature type="region of interest" description="Disordered" evidence="1">
    <location>
        <begin position="429"/>
        <end position="449"/>
    </location>
</feature>